<dbReference type="InterPro" id="IPR002606">
    <property type="entry name" value="Riboflavin_kinase_bac"/>
</dbReference>
<dbReference type="NCBIfam" id="TIGR00125">
    <property type="entry name" value="cyt_tran_rel"/>
    <property type="match status" value="1"/>
</dbReference>
<comment type="pathway">
    <text evidence="2 14">Cofactor biosynthesis; FMN biosynthesis; FMN from riboflavin (ATP route): step 1/1.</text>
</comment>
<evidence type="ECO:0000256" key="9">
    <source>
        <dbReference type="ARBA" id="ARBA00022827"/>
    </source>
</evidence>
<dbReference type="SMART" id="SM00904">
    <property type="entry name" value="Flavokinase"/>
    <property type="match status" value="1"/>
</dbReference>
<evidence type="ECO:0000256" key="5">
    <source>
        <dbReference type="ARBA" id="ARBA00022679"/>
    </source>
</evidence>
<protein>
    <recommendedName>
        <fullName evidence="14">Riboflavin biosynthesis protein</fullName>
    </recommendedName>
    <domain>
        <recommendedName>
            <fullName evidence="14">Riboflavin kinase</fullName>
            <ecNumber evidence="14">2.7.1.26</ecNumber>
        </recommendedName>
        <alternativeName>
            <fullName evidence="14">Flavokinase</fullName>
        </alternativeName>
    </domain>
    <domain>
        <recommendedName>
            <fullName evidence="14">FMN adenylyltransferase</fullName>
            <ecNumber evidence="14">2.7.7.2</ecNumber>
        </recommendedName>
        <alternativeName>
            <fullName evidence="14">FAD pyrophosphorylase</fullName>
        </alternativeName>
        <alternativeName>
            <fullName evidence="14">FAD synthase</fullName>
        </alternativeName>
    </domain>
</protein>
<dbReference type="CDD" id="cd02064">
    <property type="entry name" value="FAD_synthetase_N"/>
    <property type="match status" value="1"/>
</dbReference>
<organism evidence="16 17">
    <name type="scientific">Eiseniibacteriota bacterium</name>
    <dbReference type="NCBI Taxonomy" id="2212470"/>
    <lineage>
        <taxon>Bacteria</taxon>
        <taxon>Candidatus Eiseniibacteriota</taxon>
    </lineage>
</organism>
<keyword evidence="8 14" id="KW-0418">Kinase</keyword>
<keyword evidence="3 14" id="KW-0285">Flavoprotein</keyword>
<dbReference type="GO" id="GO:0006747">
    <property type="term" value="P:FAD biosynthetic process"/>
    <property type="evidence" value="ECO:0007669"/>
    <property type="project" value="UniProtKB-UniRule"/>
</dbReference>
<proteinExistence type="inferred from homology"/>
<dbReference type="Gene3D" id="3.40.50.620">
    <property type="entry name" value="HUPs"/>
    <property type="match status" value="1"/>
</dbReference>
<dbReference type="GO" id="GO:0009398">
    <property type="term" value="P:FMN biosynthetic process"/>
    <property type="evidence" value="ECO:0007669"/>
    <property type="project" value="UniProtKB-UniRule"/>
</dbReference>
<gene>
    <name evidence="16" type="primary">ribF</name>
    <name evidence="16" type="ORF">HOP12_08650</name>
</gene>
<dbReference type="InterPro" id="IPR023465">
    <property type="entry name" value="Riboflavin_kinase_dom_sf"/>
</dbReference>
<dbReference type="InterPro" id="IPR015865">
    <property type="entry name" value="Riboflavin_kinase_bac/euk"/>
</dbReference>
<evidence type="ECO:0000256" key="12">
    <source>
        <dbReference type="ARBA" id="ARBA00047880"/>
    </source>
</evidence>
<keyword evidence="11" id="KW-0511">Multifunctional enzyme</keyword>
<dbReference type="EC" id="2.7.7.2" evidence="14"/>
<comment type="similarity">
    <text evidence="14">Belongs to the ribF family.</text>
</comment>
<dbReference type="SUPFAM" id="SSF52374">
    <property type="entry name" value="Nucleotidylyl transferase"/>
    <property type="match status" value="1"/>
</dbReference>
<dbReference type="NCBIfam" id="TIGR00083">
    <property type="entry name" value="ribF"/>
    <property type="match status" value="1"/>
</dbReference>
<evidence type="ECO:0000256" key="11">
    <source>
        <dbReference type="ARBA" id="ARBA00023268"/>
    </source>
</evidence>
<dbReference type="UniPathway" id="UPA00277">
    <property type="reaction ID" value="UER00407"/>
</dbReference>
<dbReference type="SUPFAM" id="SSF82114">
    <property type="entry name" value="Riboflavin kinase-like"/>
    <property type="match status" value="1"/>
</dbReference>
<dbReference type="Proteomes" id="UP000580839">
    <property type="component" value="Unassembled WGS sequence"/>
</dbReference>
<dbReference type="AlphaFoldDB" id="A0A849SFT7"/>
<keyword evidence="6 14" id="KW-0548">Nucleotidyltransferase</keyword>
<reference evidence="16 17" key="1">
    <citation type="submission" date="2020-04" db="EMBL/GenBank/DDBJ databases">
        <title>Metagenomic profiling of ammonia- and methane-oxidizing microorganisms in a Dutch drinking water treatment plant.</title>
        <authorList>
            <person name="Poghosyan L."/>
            <person name="Leucker S."/>
        </authorList>
    </citation>
    <scope>NUCLEOTIDE SEQUENCE [LARGE SCALE GENOMIC DNA]</scope>
    <source>
        <strain evidence="16">S-RSF-IL-03</strain>
    </source>
</reference>
<evidence type="ECO:0000256" key="13">
    <source>
        <dbReference type="ARBA" id="ARBA00049494"/>
    </source>
</evidence>
<comment type="caution">
    <text evidence="16">The sequence shown here is derived from an EMBL/GenBank/DDBJ whole genome shotgun (WGS) entry which is preliminary data.</text>
</comment>
<dbReference type="UniPathway" id="UPA00276">
    <property type="reaction ID" value="UER00406"/>
</dbReference>
<dbReference type="GO" id="GO:0008531">
    <property type="term" value="F:riboflavin kinase activity"/>
    <property type="evidence" value="ECO:0007669"/>
    <property type="project" value="UniProtKB-UniRule"/>
</dbReference>
<dbReference type="EMBL" id="JABFRW010000102">
    <property type="protein sequence ID" value="NOT34222.1"/>
    <property type="molecule type" value="Genomic_DNA"/>
</dbReference>
<evidence type="ECO:0000256" key="6">
    <source>
        <dbReference type="ARBA" id="ARBA00022695"/>
    </source>
</evidence>
<dbReference type="PANTHER" id="PTHR22749:SF6">
    <property type="entry name" value="RIBOFLAVIN KINASE"/>
    <property type="match status" value="1"/>
</dbReference>
<comment type="catalytic activity">
    <reaction evidence="13 14">
        <text>FMN + ATP + H(+) = FAD + diphosphate</text>
        <dbReference type="Rhea" id="RHEA:17237"/>
        <dbReference type="ChEBI" id="CHEBI:15378"/>
        <dbReference type="ChEBI" id="CHEBI:30616"/>
        <dbReference type="ChEBI" id="CHEBI:33019"/>
        <dbReference type="ChEBI" id="CHEBI:57692"/>
        <dbReference type="ChEBI" id="CHEBI:58210"/>
        <dbReference type="EC" id="2.7.7.2"/>
    </reaction>
</comment>
<keyword evidence="5 14" id="KW-0808">Transferase</keyword>
<dbReference type="InterPro" id="IPR015864">
    <property type="entry name" value="FAD_synthase"/>
</dbReference>
<evidence type="ECO:0000256" key="8">
    <source>
        <dbReference type="ARBA" id="ARBA00022777"/>
    </source>
</evidence>
<dbReference type="Pfam" id="PF01687">
    <property type="entry name" value="Flavokinase"/>
    <property type="match status" value="1"/>
</dbReference>
<dbReference type="PANTHER" id="PTHR22749">
    <property type="entry name" value="RIBOFLAVIN KINASE/FMN ADENYLYLTRANSFERASE"/>
    <property type="match status" value="1"/>
</dbReference>
<accession>A0A849SFT7</accession>
<evidence type="ECO:0000259" key="15">
    <source>
        <dbReference type="SMART" id="SM00904"/>
    </source>
</evidence>
<dbReference type="Gene3D" id="2.40.30.30">
    <property type="entry name" value="Riboflavin kinase-like"/>
    <property type="match status" value="1"/>
</dbReference>
<dbReference type="GO" id="GO:0009231">
    <property type="term" value="P:riboflavin biosynthetic process"/>
    <property type="evidence" value="ECO:0007669"/>
    <property type="project" value="InterPro"/>
</dbReference>
<evidence type="ECO:0000256" key="4">
    <source>
        <dbReference type="ARBA" id="ARBA00022643"/>
    </source>
</evidence>
<evidence type="ECO:0000313" key="16">
    <source>
        <dbReference type="EMBL" id="NOT34222.1"/>
    </source>
</evidence>
<comment type="pathway">
    <text evidence="1 14">Cofactor biosynthesis; FAD biosynthesis; FAD from FMN: step 1/1.</text>
</comment>
<sequence>MSVPRSETLRRVVSIGVFDGLHLGHRAILERARARADAAGCEVVVVSFDPHPDVVLARDAFRLAAPLTPIGEKRRRLAELGIARLDLIAFTRELAALEPEVFVERHLVVPHAPRAIVVGAGFALGRARSGDVPRLQAIGAAHDFEVEAVPLVAIGGAAVSSTRIRALLAEGRVAELPALLGRTYALEGRVVGGDAIGRTIGWPTANLRLHEEKLLPRDGIYAARVGIGDEPVTRPAAVSVGVRPTFDGKSRTIEAHLIDFEGELPGREMRLAFVDWLRPELKFESPVALAGAIQADVEECRARLARAPQAGV</sequence>
<evidence type="ECO:0000256" key="3">
    <source>
        <dbReference type="ARBA" id="ARBA00022630"/>
    </source>
</evidence>
<evidence type="ECO:0000256" key="10">
    <source>
        <dbReference type="ARBA" id="ARBA00022840"/>
    </source>
</evidence>
<dbReference type="EC" id="2.7.1.26" evidence="14"/>
<evidence type="ECO:0000256" key="2">
    <source>
        <dbReference type="ARBA" id="ARBA00005201"/>
    </source>
</evidence>
<dbReference type="InterPro" id="IPR014729">
    <property type="entry name" value="Rossmann-like_a/b/a_fold"/>
</dbReference>
<evidence type="ECO:0000313" key="17">
    <source>
        <dbReference type="Proteomes" id="UP000580839"/>
    </source>
</evidence>
<dbReference type="PIRSF" id="PIRSF004491">
    <property type="entry name" value="FAD_Synth"/>
    <property type="match status" value="1"/>
</dbReference>
<feature type="domain" description="Riboflavin kinase" evidence="15">
    <location>
        <begin position="179"/>
        <end position="305"/>
    </location>
</feature>
<dbReference type="Pfam" id="PF06574">
    <property type="entry name" value="FAD_syn"/>
    <property type="match status" value="1"/>
</dbReference>
<dbReference type="InterPro" id="IPR004821">
    <property type="entry name" value="Cyt_trans-like"/>
</dbReference>
<name>A0A849SFT7_UNCEI</name>
<evidence type="ECO:0000256" key="14">
    <source>
        <dbReference type="PIRNR" id="PIRNR004491"/>
    </source>
</evidence>
<dbReference type="InterPro" id="IPR023468">
    <property type="entry name" value="Riboflavin_kinase"/>
</dbReference>
<evidence type="ECO:0000256" key="1">
    <source>
        <dbReference type="ARBA" id="ARBA00004726"/>
    </source>
</evidence>
<evidence type="ECO:0000256" key="7">
    <source>
        <dbReference type="ARBA" id="ARBA00022741"/>
    </source>
</evidence>
<dbReference type="GO" id="GO:0003919">
    <property type="term" value="F:FMN adenylyltransferase activity"/>
    <property type="evidence" value="ECO:0007669"/>
    <property type="project" value="UniProtKB-UniRule"/>
</dbReference>
<keyword evidence="10 14" id="KW-0067">ATP-binding</keyword>
<keyword evidence="4 14" id="KW-0288">FMN</keyword>
<comment type="catalytic activity">
    <reaction evidence="12 14">
        <text>riboflavin + ATP = FMN + ADP + H(+)</text>
        <dbReference type="Rhea" id="RHEA:14357"/>
        <dbReference type="ChEBI" id="CHEBI:15378"/>
        <dbReference type="ChEBI" id="CHEBI:30616"/>
        <dbReference type="ChEBI" id="CHEBI:57986"/>
        <dbReference type="ChEBI" id="CHEBI:58210"/>
        <dbReference type="ChEBI" id="CHEBI:456216"/>
        <dbReference type="EC" id="2.7.1.26"/>
    </reaction>
</comment>
<dbReference type="GO" id="GO:0005524">
    <property type="term" value="F:ATP binding"/>
    <property type="evidence" value="ECO:0007669"/>
    <property type="project" value="UniProtKB-UniRule"/>
</dbReference>
<keyword evidence="9 14" id="KW-0274">FAD</keyword>
<keyword evidence="7 14" id="KW-0547">Nucleotide-binding</keyword>